<proteinExistence type="predicted"/>
<gene>
    <name evidence="1" type="ORF">GWI33_006791</name>
</gene>
<accession>A0A834IU00</accession>
<name>A0A834IU00_RHYFE</name>
<dbReference type="Proteomes" id="UP000625711">
    <property type="component" value="Unassembled WGS sequence"/>
</dbReference>
<sequence>MLIKSLNRLDNCFGPPGTIKLFFTGPVVQIPDINNMWPFNFDISRRLSHSHKFLIGYGGWERRGMDGYSLADWQRSIQARGRNNGQRGSGIV</sequence>
<dbReference type="AlphaFoldDB" id="A0A834IU00"/>
<reference evidence="1" key="1">
    <citation type="submission" date="2020-08" db="EMBL/GenBank/DDBJ databases">
        <title>Genome sequencing and assembly of the red palm weevil Rhynchophorus ferrugineus.</title>
        <authorList>
            <person name="Dias G.B."/>
            <person name="Bergman C.M."/>
            <person name="Manee M."/>
        </authorList>
    </citation>
    <scope>NUCLEOTIDE SEQUENCE</scope>
    <source>
        <strain evidence="1">AA-2017</strain>
        <tissue evidence="1">Whole larva</tissue>
    </source>
</reference>
<organism evidence="1 2">
    <name type="scientific">Rhynchophorus ferrugineus</name>
    <name type="common">Red palm weevil</name>
    <name type="synonym">Curculio ferrugineus</name>
    <dbReference type="NCBI Taxonomy" id="354439"/>
    <lineage>
        <taxon>Eukaryota</taxon>
        <taxon>Metazoa</taxon>
        <taxon>Ecdysozoa</taxon>
        <taxon>Arthropoda</taxon>
        <taxon>Hexapoda</taxon>
        <taxon>Insecta</taxon>
        <taxon>Pterygota</taxon>
        <taxon>Neoptera</taxon>
        <taxon>Endopterygota</taxon>
        <taxon>Coleoptera</taxon>
        <taxon>Polyphaga</taxon>
        <taxon>Cucujiformia</taxon>
        <taxon>Curculionidae</taxon>
        <taxon>Dryophthorinae</taxon>
        <taxon>Rhynchophorus</taxon>
    </lineage>
</organism>
<evidence type="ECO:0000313" key="1">
    <source>
        <dbReference type="EMBL" id="KAF7279762.1"/>
    </source>
</evidence>
<comment type="caution">
    <text evidence="1">The sequence shown here is derived from an EMBL/GenBank/DDBJ whole genome shotgun (WGS) entry which is preliminary data.</text>
</comment>
<protein>
    <submittedName>
        <fullName evidence="1">Uncharacterized protein</fullName>
    </submittedName>
</protein>
<dbReference type="EMBL" id="JAACXV010000342">
    <property type="protein sequence ID" value="KAF7279762.1"/>
    <property type="molecule type" value="Genomic_DNA"/>
</dbReference>
<evidence type="ECO:0000313" key="2">
    <source>
        <dbReference type="Proteomes" id="UP000625711"/>
    </source>
</evidence>
<keyword evidence="2" id="KW-1185">Reference proteome</keyword>